<organism evidence="2 3">
    <name type="scientific">Saccharopolyspora phatthalungensis</name>
    <dbReference type="NCBI Taxonomy" id="664693"/>
    <lineage>
        <taxon>Bacteria</taxon>
        <taxon>Bacillati</taxon>
        <taxon>Actinomycetota</taxon>
        <taxon>Actinomycetes</taxon>
        <taxon>Pseudonocardiales</taxon>
        <taxon>Pseudonocardiaceae</taxon>
        <taxon>Saccharopolyspora</taxon>
    </lineage>
</organism>
<keyword evidence="3" id="KW-1185">Reference proteome</keyword>
<evidence type="ECO:0000259" key="1">
    <source>
        <dbReference type="PROSITE" id="PS50943"/>
    </source>
</evidence>
<dbReference type="AlphaFoldDB" id="A0A840QDV1"/>
<dbReference type="PROSITE" id="PS50943">
    <property type="entry name" value="HTH_CROC1"/>
    <property type="match status" value="1"/>
</dbReference>
<accession>A0A840QDV1</accession>
<reference evidence="2 3" key="1">
    <citation type="submission" date="2020-08" db="EMBL/GenBank/DDBJ databases">
        <title>Sequencing the genomes of 1000 actinobacteria strains.</title>
        <authorList>
            <person name="Klenk H.-P."/>
        </authorList>
    </citation>
    <scope>NUCLEOTIDE SEQUENCE [LARGE SCALE GENOMIC DNA]</scope>
    <source>
        <strain evidence="2 3">DSM 45584</strain>
    </source>
</reference>
<sequence length="405" mass="43995">MGLDDAYIGRRVREIRTWRRMNLAATAELAGISPAYLSMIERGLRAVTRRPLLDGLAQALRVSPEDLTGQPYRPADPLSAEAQAGIAAVEAALDAYDLGTDPSIEARPWPEISADIQRLNDVLRADADYASLGTVIPGLLAELHAAYVHDSVRRREALIGLIYTYRSAAGFTKCLGVRGLPLVAARLAQQCAEELDSPEWIGFAAFIRGYSGGALDRPHQYTHAVRTIDRVQGSLDDPNVVQAAGALHLNAALVCASQRDPERAHDHVSEAENLATRLPDVRQNFGWLYFAPENVGVWQVSLGTELGEGGRVAEYARTVQPRMIEGKARRAAFLADVGRALASERKTRAEGIETLAEAERTAPQLIRNNPLVRETVTDLLAAARREAGGRELRGLAFRMGVAPTG</sequence>
<dbReference type="Proteomes" id="UP000584374">
    <property type="component" value="Unassembled WGS sequence"/>
</dbReference>
<dbReference type="CDD" id="cd00093">
    <property type="entry name" value="HTH_XRE"/>
    <property type="match status" value="1"/>
</dbReference>
<dbReference type="InterPro" id="IPR010982">
    <property type="entry name" value="Lambda_DNA-bd_dom_sf"/>
</dbReference>
<dbReference type="RefSeq" id="WP_184731077.1">
    <property type="nucleotide sequence ID" value="NZ_JACHIW010000002.1"/>
</dbReference>
<dbReference type="InterPro" id="IPR001387">
    <property type="entry name" value="Cro/C1-type_HTH"/>
</dbReference>
<gene>
    <name evidence="2" type="ORF">BJ970_006563</name>
</gene>
<dbReference type="SMART" id="SM00530">
    <property type="entry name" value="HTH_XRE"/>
    <property type="match status" value="1"/>
</dbReference>
<dbReference type="GO" id="GO:0003677">
    <property type="term" value="F:DNA binding"/>
    <property type="evidence" value="ECO:0007669"/>
    <property type="project" value="InterPro"/>
</dbReference>
<proteinExistence type="predicted"/>
<feature type="domain" description="HTH cro/C1-type" evidence="1">
    <location>
        <begin position="12"/>
        <end position="67"/>
    </location>
</feature>
<name>A0A840QDV1_9PSEU</name>
<evidence type="ECO:0000313" key="2">
    <source>
        <dbReference type="EMBL" id="MBB5158964.1"/>
    </source>
</evidence>
<comment type="caution">
    <text evidence="2">The sequence shown here is derived from an EMBL/GenBank/DDBJ whole genome shotgun (WGS) entry which is preliminary data.</text>
</comment>
<protein>
    <submittedName>
        <fullName evidence="2">Transcriptional regulator with XRE-family HTH domain</fullName>
    </submittedName>
</protein>
<dbReference type="SUPFAM" id="SSF47413">
    <property type="entry name" value="lambda repressor-like DNA-binding domains"/>
    <property type="match status" value="1"/>
</dbReference>
<dbReference type="EMBL" id="JACHIW010000002">
    <property type="protein sequence ID" value="MBB5158964.1"/>
    <property type="molecule type" value="Genomic_DNA"/>
</dbReference>
<dbReference type="Gene3D" id="1.10.260.40">
    <property type="entry name" value="lambda repressor-like DNA-binding domains"/>
    <property type="match status" value="1"/>
</dbReference>
<dbReference type="Pfam" id="PF13560">
    <property type="entry name" value="HTH_31"/>
    <property type="match status" value="1"/>
</dbReference>
<evidence type="ECO:0000313" key="3">
    <source>
        <dbReference type="Proteomes" id="UP000584374"/>
    </source>
</evidence>